<comment type="caution">
    <text evidence="4">The sequence shown here is derived from an EMBL/GenBank/DDBJ whole genome shotgun (WGS) entry which is preliminary data.</text>
</comment>
<accession>A0A839DYI3</accession>
<organism evidence="4 5">
    <name type="scientific">Halosaccharopolyspora lacisalsi</name>
    <dbReference type="NCBI Taxonomy" id="1000566"/>
    <lineage>
        <taxon>Bacteria</taxon>
        <taxon>Bacillati</taxon>
        <taxon>Actinomycetota</taxon>
        <taxon>Actinomycetes</taxon>
        <taxon>Pseudonocardiales</taxon>
        <taxon>Pseudonocardiaceae</taxon>
        <taxon>Halosaccharopolyspora</taxon>
    </lineage>
</organism>
<gene>
    <name evidence="4" type="ORF">FHX42_001894</name>
</gene>
<dbReference type="RefSeq" id="WP_182543805.1">
    <property type="nucleotide sequence ID" value="NZ_JACGWZ010000002.1"/>
</dbReference>
<keyword evidence="1" id="KW-0479">Metal-binding</keyword>
<dbReference type="GO" id="GO:0008299">
    <property type="term" value="P:isoprenoid biosynthetic process"/>
    <property type="evidence" value="ECO:0007669"/>
    <property type="project" value="InterPro"/>
</dbReference>
<dbReference type="EC" id="2.5.1.29" evidence="4"/>
<dbReference type="Proteomes" id="UP000569329">
    <property type="component" value="Unassembled WGS sequence"/>
</dbReference>
<keyword evidence="2" id="KW-0460">Magnesium</keyword>
<dbReference type="EC" id="2.5.1.1" evidence="4"/>
<dbReference type="InterPro" id="IPR033749">
    <property type="entry name" value="Polyprenyl_synt_CS"/>
</dbReference>
<dbReference type="PANTHER" id="PTHR12001:SF71">
    <property type="entry name" value="(2E,6E)-FARNESYL DIPHOSPHATE SYNTHASE"/>
    <property type="match status" value="1"/>
</dbReference>
<dbReference type="CDD" id="cd00685">
    <property type="entry name" value="Trans_IPPS_HT"/>
    <property type="match status" value="1"/>
</dbReference>
<evidence type="ECO:0000256" key="1">
    <source>
        <dbReference type="ARBA" id="ARBA00022723"/>
    </source>
</evidence>
<evidence type="ECO:0000256" key="3">
    <source>
        <dbReference type="RuleBase" id="RU004466"/>
    </source>
</evidence>
<dbReference type="GO" id="GO:0004161">
    <property type="term" value="F:dimethylallyltranstransferase activity"/>
    <property type="evidence" value="ECO:0007669"/>
    <property type="project" value="UniProtKB-EC"/>
</dbReference>
<evidence type="ECO:0000313" key="4">
    <source>
        <dbReference type="EMBL" id="MBA8824547.1"/>
    </source>
</evidence>
<reference evidence="4 5" key="1">
    <citation type="submission" date="2020-07" db="EMBL/GenBank/DDBJ databases">
        <title>Sequencing the genomes of 1000 actinobacteria strains.</title>
        <authorList>
            <person name="Klenk H.-P."/>
        </authorList>
    </citation>
    <scope>NUCLEOTIDE SEQUENCE [LARGE SCALE GENOMIC DNA]</scope>
    <source>
        <strain evidence="4 5">DSM 45975</strain>
    </source>
</reference>
<dbReference type="SFLD" id="SFLDG01017">
    <property type="entry name" value="Polyprenyl_Transferase_Like"/>
    <property type="match status" value="1"/>
</dbReference>
<dbReference type="Pfam" id="PF00348">
    <property type="entry name" value="polyprenyl_synt"/>
    <property type="match status" value="1"/>
</dbReference>
<sequence length="336" mass="36461">MTATIPTALATARELVDPELRKAVSRLDPDLRRVSEYHFGWVNADGVPEVRQGKALRPALVLLSARAGGGAHDQVLPVAAAVELVHNFSLLHDDLMDGDQERRHRPTAWKVFGRSSALLAGDALLGLATETVLETSSPQVIDAARALTSTIGKLITGQSADLNFEQRMDVTLDECLRMVEGKTGALLGCAASIGALFVSAPAETVARLHAFGTELGMAFQLVDDLLGLWGDPEVTGKPVLSDLRARKQSLPVVHALDSGTAAGRRLRELYSQAQPLEERQLREAAEMVQRAGSHEWAQVECERRFTTAHQHLELAGCDTATEGLTELADFIVRRQW</sequence>
<dbReference type="AlphaFoldDB" id="A0A839DYI3"/>
<name>A0A839DYI3_9PSEU</name>
<keyword evidence="5" id="KW-1185">Reference proteome</keyword>
<proteinExistence type="inferred from homology"/>
<dbReference type="GO" id="GO:0046872">
    <property type="term" value="F:metal ion binding"/>
    <property type="evidence" value="ECO:0007669"/>
    <property type="project" value="UniProtKB-KW"/>
</dbReference>
<dbReference type="PROSITE" id="PS00723">
    <property type="entry name" value="POLYPRENYL_SYNTHASE_1"/>
    <property type="match status" value="1"/>
</dbReference>
<dbReference type="SUPFAM" id="SSF48576">
    <property type="entry name" value="Terpenoid synthases"/>
    <property type="match status" value="1"/>
</dbReference>
<dbReference type="GO" id="GO:0004311">
    <property type="term" value="F:geranylgeranyl diphosphate synthase activity"/>
    <property type="evidence" value="ECO:0007669"/>
    <property type="project" value="UniProtKB-EC"/>
</dbReference>
<evidence type="ECO:0000256" key="2">
    <source>
        <dbReference type="ARBA" id="ARBA00022842"/>
    </source>
</evidence>
<dbReference type="GO" id="GO:0004337">
    <property type="term" value="F:(2E,6E)-farnesyl diphosphate synthase activity"/>
    <property type="evidence" value="ECO:0007669"/>
    <property type="project" value="UniProtKB-EC"/>
</dbReference>
<dbReference type="Gene3D" id="1.10.600.10">
    <property type="entry name" value="Farnesyl Diphosphate Synthase"/>
    <property type="match status" value="1"/>
</dbReference>
<comment type="similarity">
    <text evidence="3">Belongs to the FPP/GGPP synthase family.</text>
</comment>
<dbReference type="InterPro" id="IPR000092">
    <property type="entry name" value="Polyprenyl_synt"/>
</dbReference>
<dbReference type="SFLD" id="SFLDS00005">
    <property type="entry name" value="Isoprenoid_Synthase_Type_I"/>
    <property type="match status" value="1"/>
</dbReference>
<dbReference type="PANTHER" id="PTHR12001">
    <property type="entry name" value="GERANYLGERANYL PYROPHOSPHATE SYNTHASE"/>
    <property type="match status" value="1"/>
</dbReference>
<dbReference type="PROSITE" id="PS00444">
    <property type="entry name" value="POLYPRENYL_SYNTHASE_2"/>
    <property type="match status" value="1"/>
</dbReference>
<dbReference type="EMBL" id="JACGWZ010000002">
    <property type="protein sequence ID" value="MBA8824547.1"/>
    <property type="molecule type" value="Genomic_DNA"/>
</dbReference>
<dbReference type="InterPro" id="IPR008949">
    <property type="entry name" value="Isoprenoid_synthase_dom_sf"/>
</dbReference>
<keyword evidence="3 4" id="KW-0808">Transferase</keyword>
<dbReference type="EC" id="2.5.1.10" evidence="4"/>
<protein>
    <submittedName>
        <fullName evidence="4">Geranylgeranyl diphosphate synthase type I</fullName>
        <ecNumber evidence="4">2.5.1.1</ecNumber>
        <ecNumber evidence="4">2.5.1.10</ecNumber>
        <ecNumber evidence="4">2.5.1.29</ecNumber>
    </submittedName>
</protein>
<evidence type="ECO:0000313" key="5">
    <source>
        <dbReference type="Proteomes" id="UP000569329"/>
    </source>
</evidence>